<dbReference type="InterPro" id="IPR029058">
    <property type="entry name" value="AB_hydrolase_fold"/>
</dbReference>
<dbReference type="InterPro" id="IPR052512">
    <property type="entry name" value="4CMD/NDH-1_regulator"/>
</dbReference>
<proteinExistence type="predicted"/>
<sequence>MTAPDISAVRLGGSPSLPLLVLGPSLGTSARALWSRCAAQLGDRFEVLAWDLPGHGSNTEVSEPFSIADLAAGVRTLVDDVLTDRGEPGGSFSYAGDSVGGAVGLQLLLDLPGRVERAVLVCTGAVIGTPESWHERASLVRASGTATMVERATRTWFAPGFPHLEPSVATELLQSLRDADDEGYAQVCEALAGFDVRHRVADIRTPVVAVAGSVDPATPVAGLQEIASGVRRGRLVVLDDVAHLAPAEVPDRIARIIRDDPEPASSVATQTRSPGMTVRREVLGDEYVDSAIAGATDLTRDFQDFVTEHAWGAVWTRPGLDRRSRSIVALTASVAGGHERELAVHVRGALTNGLTRDELSEVLLQTAVYCGVPAAQSAFRVAQQVLDDIDQE</sequence>
<dbReference type="PRINTS" id="PR00111">
    <property type="entry name" value="ABHYDROLASE"/>
</dbReference>
<dbReference type="EC" id="3.1.1.24" evidence="3"/>
<dbReference type="SUPFAM" id="SSF69118">
    <property type="entry name" value="AhpD-like"/>
    <property type="match status" value="1"/>
</dbReference>
<dbReference type="Gene3D" id="1.20.1290.10">
    <property type="entry name" value="AhpD-like"/>
    <property type="match status" value="1"/>
</dbReference>
<keyword evidence="3" id="KW-0456">Lyase</keyword>
<dbReference type="InterPro" id="IPR029032">
    <property type="entry name" value="AhpD-like"/>
</dbReference>
<comment type="caution">
    <text evidence="3">The sequence shown here is derived from an EMBL/GenBank/DDBJ whole genome shotgun (WGS) entry which is preliminary data.</text>
</comment>
<dbReference type="EC" id="4.1.1.44" evidence="3"/>
<dbReference type="GO" id="GO:0047570">
    <property type="term" value="F:3-oxoadipate enol-lactonase activity"/>
    <property type="evidence" value="ECO:0007669"/>
    <property type="project" value="UniProtKB-EC"/>
</dbReference>
<dbReference type="RefSeq" id="WP_179481033.1">
    <property type="nucleotide sequence ID" value="NZ_JACCFW010000001.1"/>
</dbReference>
<dbReference type="SUPFAM" id="SSF53474">
    <property type="entry name" value="alpha/beta-Hydrolases"/>
    <property type="match status" value="1"/>
</dbReference>
<dbReference type="GO" id="GO:0047575">
    <property type="term" value="F:4-carboxymuconolactone decarboxylase activity"/>
    <property type="evidence" value="ECO:0007669"/>
    <property type="project" value="UniProtKB-EC"/>
</dbReference>
<evidence type="ECO:0000313" key="4">
    <source>
        <dbReference type="Proteomes" id="UP000571817"/>
    </source>
</evidence>
<accession>A0A853DBY5</accession>
<dbReference type="Gene3D" id="3.40.50.1820">
    <property type="entry name" value="alpha/beta hydrolase"/>
    <property type="match status" value="1"/>
</dbReference>
<name>A0A853DBY5_9MICO</name>
<dbReference type="GO" id="GO:0051920">
    <property type="term" value="F:peroxiredoxin activity"/>
    <property type="evidence" value="ECO:0007669"/>
    <property type="project" value="InterPro"/>
</dbReference>
<protein>
    <submittedName>
        <fullName evidence="3">3-oxoadipate enol-lactonase/4-carboxymuconolactone decarboxylase</fullName>
        <ecNumber evidence="3">3.1.1.24</ecNumber>
        <ecNumber evidence="3">4.1.1.44</ecNumber>
    </submittedName>
</protein>
<evidence type="ECO:0000313" key="3">
    <source>
        <dbReference type="EMBL" id="NYJ74832.1"/>
    </source>
</evidence>
<dbReference type="Pfam" id="PF12697">
    <property type="entry name" value="Abhydrolase_6"/>
    <property type="match status" value="1"/>
</dbReference>
<dbReference type="PANTHER" id="PTHR33570">
    <property type="entry name" value="4-CARBOXYMUCONOLACTONE DECARBOXYLASE FAMILY PROTEIN"/>
    <property type="match status" value="1"/>
</dbReference>
<keyword evidence="3" id="KW-0378">Hydrolase</keyword>
<dbReference type="InterPro" id="IPR000073">
    <property type="entry name" value="AB_hydrolase_1"/>
</dbReference>
<feature type="domain" description="AB hydrolase-1" evidence="2">
    <location>
        <begin position="22"/>
        <end position="255"/>
    </location>
</feature>
<dbReference type="AlphaFoldDB" id="A0A853DBY5"/>
<dbReference type="Pfam" id="PF02627">
    <property type="entry name" value="CMD"/>
    <property type="match status" value="1"/>
</dbReference>
<gene>
    <name evidence="3" type="ORF">HNR15_001795</name>
</gene>
<feature type="domain" description="Carboxymuconolactone decarboxylase-like" evidence="1">
    <location>
        <begin position="301"/>
        <end position="383"/>
    </location>
</feature>
<dbReference type="PANTHER" id="PTHR33570:SF2">
    <property type="entry name" value="CARBOXYMUCONOLACTONE DECARBOXYLASE-LIKE DOMAIN-CONTAINING PROTEIN"/>
    <property type="match status" value="1"/>
</dbReference>
<reference evidence="3 4" key="1">
    <citation type="submission" date="2020-07" db="EMBL/GenBank/DDBJ databases">
        <title>Sequencing the genomes of 1000 actinobacteria strains.</title>
        <authorList>
            <person name="Klenk H.-P."/>
        </authorList>
    </citation>
    <scope>NUCLEOTIDE SEQUENCE [LARGE SCALE GENOMIC DNA]</scope>
    <source>
        <strain evidence="3 4">DSM 29531</strain>
    </source>
</reference>
<keyword evidence="4" id="KW-1185">Reference proteome</keyword>
<evidence type="ECO:0000259" key="2">
    <source>
        <dbReference type="Pfam" id="PF12697"/>
    </source>
</evidence>
<organism evidence="3 4">
    <name type="scientific">Allobranchiibius huperziae</name>
    <dbReference type="NCBI Taxonomy" id="1874116"/>
    <lineage>
        <taxon>Bacteria</taxon>
        <taxon>Bacillati</taxon>
        <taxon>Actinomycetota</taxon>
        <taxon>Actinomycetes</taxon>
        <taxon>Micrococcales</taxon>
        <taxon>Dermacoccaceae</taxon>
        <taxon>Allobranchiibius</taxon>
    </lineage>
</organism>
<dbReference type="EMBL" id="JACCFW010000001">
    <property type="protein sequence ID" value="NYJ74832.1"/>
    <property type="molecule type" value="Genomic_DNA"/>
</dbReference>
<dbReference type="Proteomes" id="UP000571817">
    <property type="component" value="Unassembled WGS sequence"/>
</dbReference>
<evidence type="ECO:0000259" key="1">
    <source>
        <dbReference type="Pfam" id="PF02627"/>
    </source>
</evidence>
<dbReference type="InterPro" id="IPR003779">
    <property type="entry name" value="CMD-like"/>
</dbReference>